<reference evidence="1 2" key="1">
    <citation type="submission" date="2020-08" db="EMBL/GenBank/DDBJ databases">
        <title>Genomic Encyclopedia of Type Strains, Phase IV (KMG-IV): sequencing the most valuable type-strain genomes for metagenomic binning, comparative biology and taxonomic classification.</title>
        <authorList>
            <person name="Goeker M."/>
        </authorList>
    </citation>
    <scope>NUCLEOTIDE SEQUENCE [LARGE SCALE GENOMIC DNA]</scope>
    <source>
        <strain evidence="1 2">YC6723</strain>
    </source>
</reference>
<name>A0A840F9D4_9SPHN</name>
<evidence type="ECO:0000313" key="2">
    <source>
        <dbReference type="Proteomes" id="UP000529795"/>
    </source>
</evidence>
<dbReference type="NCBIfam" id="TIGR01563">
    <property type="entry name" value="gp16_SPP1"/>
    <property type="match status" value="1"/>
</dbReference>
<sequence length="113" mass="12858">MKPLSQPDLRHQLVALRATKVKDGKGGFTEQWTEIARPWAEVTGLGGRESVMNKVLEGVTVVRVRMWHRDDIDAPCRLRHGDRLFDIRSIDDPFGTRRELLIVADDQGTKAPR</sequence>
<accession>A0A840F9D4</accession>
<dbReference type="InterPro" id="IPR038666">
    <property type="entry name" value="SSP1_head-tail_sf"/>
</dbReference>
<protein>
    <submittedName>
        <fullName evidence="1">SPP1 family predicted phage head-tail adaptor</fullName>
    </submittedName>
</protein>
<dbReference type="RefSeq" id="WP_183982599.1">
    <property type="nucleotide sequence ID" value="NZ_JACIEV010000002.1"/>
</dbReference>
<dbReference type="AlphaFoldDB" id="A0A840F9D4"/>
<dbReference type="Gene3D" id="2.40.10.270">
    <property type="entry name" value="Bacteriophage SPP1 head-tail adaptor protein"/>
    <property type="match status" value="1"/>
</dbReference>
<keyword evidence="2" id="KW-1185">Reference proteome</keyword>
<dbReference type="EMBL" id="JACIEV010000002">
    <property type="protein sequence ID" value="MBB4152906.1"/>
    <property type="molecule type" value="Genomic_DNA"/>
</dbReference>
<dbReference type="Proteomes" id="UP000529795">
    <property type="component" value="Unassembled WGS sequence"/>
</dbReference>
<comment type="caution">
    <text evidence="1">The sequence shown here is derived from an EMBL/GenBank/DDBJ whole genome shotgun (WGS) entry which is preliminary data.</text>
</comment>
<organism evidence="1 2">
    <name type="scientific">Sphingomonas jinjuensis</name>
    <dbReference type="NCBI Taxonomy" id="535907"/>
    <lineage>
        <taxon>Bacteria</taxon>
        <taxon>Pseudomonadati</taxon>
        <taxon>Pseudomonadota</taxon>
        <taxon>Alphaproteobacteria</taxon>
        <taxon>Sphingomonadales</taxon>
        <taxon>Sphingomonadaceae</taxon>
        <taxon>Sphingomonas</taxon>
    </lineage>
</organism>
<proteinExistence type="predicted"/>
<dbReference type="Pfam" id="PF05521">
    <property type="entry name" value="Phage_HCP"/>
    <property type="match status" value="1"/>
</dbReference>
<dbReference type="InterPro" id="IPR008767">
    <property type="entry name" value="Phage_SPP1_head-tail_adaptor"/>
</dbReference>
<gene>
    <name evidence="1" type="ORF">GGQ80_000794</name>
</gene>
<evidence type="ECO:0000313" key="1">
    <source>
        <dbReference type="EMBL" id="MBB4152906.1"/>
    </source>
</evidence>